<dbReference type="InterPro" id="IPR029526">
    <property type="entry name" value="PGBD"/>
</dbReference>
<dbReference type="GeneID" id="101858338"/>
<protein>
    <submittedName>
        <fullName evidence="4">PiggyBac transposable element-derived protein 4</fullName>
    </submittedName>
</protein>
<reference evidence="4" key="1">
    <citation type="submission" date="2025-08" db="UniProtKB">
        <authorList>
            <consortium name="RefSeq"/>
        </authorList>
    </citation>
    <scope>IDENTIFICATION</scope>
</reference>
<evidence type="ECO:0000313" key="3">
    <source>
        <dbReference type="Proteomes" id="UP000694888"/>
    </source>
</evidence>
<evidence type="ECO:0000313" key="4">
    <source>
        <dbReference type="RefSeq" id="XP_005096437.1"/>
    </source>
</evidence>
<evidence type="ECO:0000256" key="1">
    <source>
        <dbReference type="SAM" id="MobiDB-lite"/>
    </source>
</evidence>
<feature type="region of interest" description="Disordered" evidence="1">
    <location>
        <begin position="1"/>
        <end position="111"/>
    </location>
</feature>
<dbReference type="Proteomes" id="UP000694888">
    <property type="component" value="Unplaced"/>
</dbReference>
<dbReference type="RefSeq" id="XP_005096437.1">
    <property type="nucleotide sequence ID" value="XM_005096380.1"/>
</dbReference>
<proteinExistence type="predicted"/>
<organism evidence="3 4">
    <name type="scientific">Aplysia californica</name>
    <name type="common">California sea hare</name>
    <dbReference type="NCBI Taxonomy" id="6500"/>
    <lineage>
        <taxon>Eukaryota</taxon>
        <taxon>Metazoa</taxon>
        <taxon>Spiralia</taxon>
        <taxon>Lophotrochozoa</taxon>
        <taxon>Mollusca</taxon>
        <taxon>Gastropoda</taxon>
        <taxon>Heterobranchia</taxon>
        <taxon>Euthyneura</taxon>
        <taxon>Tectipleura</taxon>
        <taxon>Aplysiida</taxon>
        <taxon>Aplysioidea</taxon>
        <taxon>Aplysiidae</taxon>
        <taxon>Aplysia</taxon>
    </lineage>
</organism>
<dbReference type="PANTHER" id="PTHR46599">
    <property type="entry name" value="PIGGYBAC TRANSPOSABLE ELEMENT-DERIVED PROTEIN 4"/>
    <property type="match status" value="1"/>
</dbReference>
<feature type="domain" description="PiggyBac transposable element-derived protein" evidence="2">
    <location>
        <begin position="116"/>
        <end position="308"/>
    </location>
</feature>
<dbReference type="Pfam" id="PF13843">
    <property type="entry name" value="DDE_Tnp_1_7"/>
    <property type="match status" value="1"/>
</dbReference>
<evidence type="ECO:0000259" key="2">
    <source>
        <dbReference type="Pfam" id="PF13843"/>
    </source>
</evidence>
<gene>
    <name evidence="4" type="primary">LOC101858338</name>
</gene>
<keyword evidence="3" id="KW-1185">Reference proteome</keyword>
<feature type="compositionally biased region" description="Polar residues" evidence="1">
    <location>
        <begin position="30"/>
        <end position="39"/>
    </location>
</feature>
<sequence>MADGGGDEAGPSSGRRQRFTAQQALGLFQTLASDDNLASESEVEFSDGGSDSDGERNAMNFESDSDSSSDTEGSAAQPRPQTHTNALTTRNQFGDAIPPNRRQVPGVNANLDQSSSPLDCLKVILTQDIIDDLNKSTNEYAEERCRPQRPCIRKRSVHQTWEPVSEYERVKFFCVLIAMGLEVRPSVHDYWSTEEIMYNAFYHTMFRRERFKSIYHTMLHCSDPDSENKHKIEPLIDAVIEASREAFYPFQNLSIDEMVIGFTGRWKFKQYNPSKPKKHHIKTFGLVDSTTGFVLRLLNHFGRDMSYKPALDHDLTRE</sequence>
<accession>A0ABM0JLD7</accession>
<dbReference type="PANTHER" id="PTHR46599:SF3">
    <property type="entry name" value="PIGGYBAC TRANSPOSABLE ELEMENT-DERIVED PROTEIN 4"/>
    <property type="match status" value="1"/>
</dbReference>
<feature type="compositionally biased region" description="Polar residues" evidence="1">
    <location>
        <begin position="71"/>
        <end position="92"/>
    </location>
</feature>
<name>A0ABM0JLD7_APLCA</name>